<feature type="domain" description="HTH tetR-type" evidence="3">
    <location>
        <begin position="15"/>
        <end position="75"/>
    </location>
</feature>
<dbReference type="Pfam" id="PF00440">
    <property type="entry name" value="TetR_N"/>
    <property type="match status" value="1"/>
</dbReference>
<reference evidence="4 5" key="1">
    <citation type="journal article" date="2018" name="Nat. Biotechnol.">
        <title>A standardized bacterial taxonomy based on genome phylogeny substantially revises the tree of life.</title>
        <authorList>
            <person name="Parks D.H."/>
            <person name="Chuvochina M."/>
            <person name="Waite D.W."/>
            <person name="Rinke C."/>
            <person name="Skarshewski A."/>
            <person name="Chaumeil P.A."/>
            <person name="Hugenholtz P."/>
        </authorList>
    </citation>
    <scope>NUCLEOTIDE SEQUENCE [LARGE SCALE GENOMIC DNA]</scope>
    <source>
        <strain evidence="4">UBA9169</strain>
    </source>
</reference>
<dbReference type="PANTHER" id="PTHR30055:SF239">
    <property type="entry name" value="TRANSCRIPTIONAL REGULATORY PROTEIN"/>
    <property type="match status" value="1"/>
</dbReference>
<feature type="DNA-binding region" description="H-T-H motif" evidence="2">
    <location>
        <begin position="38"/>
        <end position="57"/>
    </location>
</feature>
<name>A0A348WCW5_9RHOB</name>
<dbReference type="InterPro" id="IPR009057">
    <property type="entry name" value="Homeodomain-like_sf"/>
</dbReference>
<dbReference type="Gene3D" id="1.10.357.10">
    <property type="entry name" value="Tetracycline Repressor, domain 2"/>
    <property type="match status" value="1"/>
</dbReference>
<dbReference type="EMBL" id="DMVW01000102">
    <property type="protein sequence ID" value="HAR52377.1"/>
    <property type="molecule type" value="Genomic_DNA"/>
</dbReference>
<comment type="caution">
    <text evidence="4">The sequence shown here is derived from an EMBL/GenBank/DDBJ whole genome shotgun (WGS) entry which is preliminary data.</text>
</comment>
<dbReference type="PRINTS" id="PR00455">
    <property type="entry name" value="HTHTETR"/>
</dbReference>
<dbReference type="PROSITE" id="PS50977">
    <property type="entry name" value="HTH_TETR_2"/>
    <property type="match status" value="1"/>
</dbReference>
<dbReference type="GO" id="GO:0000976">
    <property type="term" value="F:transcription cis-regulatory region binding"/>
    <property type="evidence" value="ECO:0007669"/>
    <property type="project" value="TreeGrafter"/>
</dbReference>
<keyword evidence="1 2" id="KW-0238">DNA-binding</keyword>
<dbReference type="GO" id="GO:0003700">
    <property type="term" value="F:DNA-binding transcription factor activity"/>
    <property type="evidence" value="ECO:0007669"/>
    <property type="project" value="TreeGrafter"/>
</dbReference>
<protein>
    <submittedName>
        <fullName evidence="4">TetR/AcrR family transcriptional regulator</fullName>
    </submittedName>
</protein>
<dbReference type="RefSeq" id="WP_339854170.1">
    <property type="nucleotide sequence ID" value="NZ_CAXAXR010000008.1"/>
</dbReference>
<evidence type="ECO:0000313" key="4">
    <source>
        <dbReference type="EMBL" id="HAR52377.1"/>
    </source>
</evidence>
<dbReference type="PANTHER" id="PTHR30055">
    <property type="entry name" value="HTH-TYPE TRANSCRIPTIONAL REGULATOR RUTR"/>
    <property type="match status" value="1"/>
</dbReference>
<accession>A0A348WCW5</accession>
<evidence type="ECO:0000256" key="1">
    <source>
        <dbReference type="ARBA" id="ARBA00023125"/>
    </source>
</evidence>
<evidence type="ECO:0000259" key="3">
    <source>
        <dbReference type="PROSITE" id="PS50977"/>
    </source>
</evidence>
<sequence length="215" mass="25132">MPDDSAETIQPTHVKATRDDWLEAARAILIEDGVSEVKILTLSNRLGVSRSSFYWYFKDRTDLLEALLTHWEETNTAHLIRHTTLPAQTITEAVALYFRCFLDDRFFNHRVDFAIREWSRRDARVHDMVARNDRTRQEAICAMFLRHGYEAEEADIRARILYYQQIGYYALDLNEPLAVRQHRIAGYLYGFTGKKAQPEEVKSLFDYTAEHLAEG</sequence>
<organism evidence="4 5">
    <name type="scientific">Roseovarius nubinhibens</name>
    <dbReference type="NCBI Taxonomy" id="314263"/>
    <lineage>
        <taxon>Bacteria</taxon>
        <taxon>Pseudomonadati</taxon>
        <taxon>Pseudomonadota</taxon>
        <taxon>Alphaproteobacteria</taxon>
        <taxon>Rhodobacterales</taxon>
        <taxon>Roseobacteraceae</taxon>
        <taxon>Roseovarius</taxon>
    </lineage>
</organism>
<dbReference type="InterPro" id="IPR001647">
    <property type="entry name" value="HTH_TetR"/>
</dbReference>
<dbReference type="InterPro" id="IPR050109">
    <property type="entry name" value="HTH-type_TetR-like_transc_reg"/>
</dbReference>
<gene>
    <name evidence="4" type="ORF">DCS45_10965</name>
</gene>
<dbReference type="AlphaFoldDB" id="A0A348WCW5"/>
<dbReference type="SUPFAM" id="SSF46689">
    <property type="entry name" value="Homeodomain-like"/>
    <property type="match status" value="1"/>
</dbReference>
<dbReference type="Proteomes" id="UP000264719">
    <property type="component" value="Unassembled WGS sequence"/>
</dbReference>
<proteinExistence type="predicted"/>
<evidence type="ECO:0000256" key="2">
    <source>
        <dbReference type="PROSITE-ProRule" id="PRU00335"/>
    </source>
</evidence>
<evidence type="ECO:0000313" key="5">
    <source>
        <dbReference type="Proteomes" id="UP000264719"/>
    </source>
</evidence>